<keyword evidence="6 8" id="KW-0275">Fatty acid biosynthesis</keyword>
<dbReference type="PROSITE" id="PS00188">
    <property type="entry name" value="BIOTIN"/>
    <property type="match status" value="1"/>
</dbReference>
<dbReference type="InterPro" id="IPR001882">
    <property type="entry name" value="Biotin_BS"/>
</dbReference>
<dbReference type="PANTHER" id="PTHR45266">
    <property type="entry name" value="OXALOACETATE DECARBOXYLASE ALPHA CHAIN"/>
    <property type="match status" value="1"/>
</dbReference>
<dbReference type="Proteomes" id="UP000886817">
    <property type="component" value="Unassembled WGS sequence"/>
</dbReference>
<proteinExistence type="predicted"/>
<dbReference type="InterPro" id="IPR001249">
    <property type="entry name" value="AcCoA_biotinCC"/>
</dbReference>
<dbReference type="GO" id="GO:0003989">
    <property type="term" value="F:acetyl-CoA carboxylase activity"/>
    <property type="evidence" value="ECO:0007669"/>
    <property type="project" value="InterPro"/>
</dbReference>
<dbReference type="InterPro" id="IPR011053">
    <property type="entry name" value="Single_hybrid_motif"/>
</dbReference>
<name>A0A9D1WJF7_9FIRM</name>
<organism evidence="10 11">
    <name type="scientific">Candidatus Blautia gallistercoris</name>
    <dbReference type="NCBI Taxonomy" id="2838490"/>
    <lineage>
        <taxon>Bacteria</taxon>
        <taxon>Bacillati</taxon>
        <taxon>Bacillota</taxon>
        <taxon>Clostridia</taxon>
        <taxon>Lachnospirales</taxon>
        <taxon>Lachnospiraceae</taxon>
        <taxon>Blautia</taxon>
    </lineage>
</organism>
<evidence type="ECO:0000256" key="1">
    <source>
        <dbReference type="ARBA" id="ARBA00005194"/>
    </source>
</evidence>
<evidence type="ECO:0000256" key="8">
    <source>
        <dbReference type="RuleBase" id="RU364072"/>
    </source>
</evidence>
<dbReference type="FunFam" id="2.40.50.100:FF:000003">
    <property type="entry name" value="Acetyl-CoA carboxylase biotin carboxyl carrier protein"/>
    <property type="match status" value="1"/>
</dbReference>
<dbReference type="PANTHER" id="PTHR45266:SF3">
    <property type="entry name" value="OXALOACETATE DECARBOXYLASE ALPHA CHAIN"/>
    <property type="match status" value="1"/>
</dbReference>
<keyword evidence="5 8" id="KW-0443">Lipid metabolism</keyword>
<dbReference type="EMBL" id="DXEX01000242">
    <property type="protein sequence ID" value="HIX60286.1"/>
    <property type="molecule type" value="Genomic_DNA"/>
</dbReference>
<sequence length="150" mass="16317">MEFEQILSLIKAVSDSHLTRFSIDQDGTRIDMETDRTGKVVETVVARTEAPVSSEAAETMQEQAGANEEEILSGNVVKAPLVGTFYTSASPESDPYVKVGDTVEAGQVLGIVEAMKLMNEIESEFSGTVTKILVENEQVVEYGQPLFVIE</sequence>
<feature type="domain" description="Lipoyl-binding" evidence="9">
    <location>
        <begin position="74"/>
        <end position="150"/>
    </location>
</feature>
<accession>A0A9D1WJF7</accession>
<protein>
    <recommendedName>
        <fullName evidence="2 8">Biotin carboxyl carrier protein of acetyl-CoA carboxylase</fullName>
    </recommendedName>
</protein>
<dbReference type="SUPFAM" id="SSF51230">
    <property type="entry name" value="Single hybrid motif"/>
    <property type="match status" value="1"/>
</dbReference>
<dbReference type="AlphaFoldDB" id="A0A9D1WJF7"/>
<dbReference type="GO" id="GO:0006633">
    <property type="term" value="P:fatty acid biosynthetic process"/>
    <property type="evidence" value="ECO:0007669"/>
    <property type="project" value="UniProtKB-KW"/>
</dbReference>
<reference evidence="10" key="2">
    <citation type="submission" date="2021-04" db="EMBL/GenBank/DDBJ databases">
        <authorList>
            <person name="Gilroy R."/>
        </authorList>
    </citation>
    <scope>NUCLEOTIDE SEQUENCE</scope>
    <source>
        <strain evidence="10">ChiSjej1B19-8411</strain>
    </source>
</reference>
<dbReference type="InterPro" id="IPR000089">
    <property type="entry name" value="Biotin_lipoyl"/>
</dbReference>
<comment type="function">
    <text evidence="8">This protein is a component of the acetyl coenzyme A carboxylase complex; first, biotin carboxylase catalyzes the carboxylation of the carrier protein and then the transcarboxylase transfers the carboxyl group to form malonyl-CoA.</text>
</comment>
<dbReference type="InterPro" id="IPR050709">
    <property type="entry name" value="Biotin_Carboxyl_Carrier/Decarb"/>
</dbReference>
<evidence type="ECO:0000259" key="9">
    <source>
        <dbReference type="PROSITE" id="PS50968"/>
    </source>
</evidence>
<evidence type="ECO:0000256" key="4">
    <source>
        <dbReference type="ARBA" id="ARBA00022832"/>
    </source>
</evidence>
<dbReference type="NCBIfam" id="TIGR00531">
    <property type="entry name" value="BCCP"/>
    <property type="match status" value="1"/>
</dbReference>
<evidence type="ECO:0000256" key="6">
    <source>
        <dbReference type="ARBA" id="ARBA00023160"/>
    </source>
</evidence>
<dbReference type="Gene3D" id="2.40.50.100">
    <property type="match status" value="1"/>
</dbReference>
<dbReference type="CDD" id="cd06850">
    <property type="entry name" value="biotinyl_domain"/>
    <property type="match status" value="1"/>
</dbReference>
<dbReference type="Pfam" id="PF00364">
    <property type="entry name" value="Biotin_lipoyl"/>
    <property type="match status" value="1"/>
</dbReference>
<evidence type="ECO:0000256" key="3">
    <source>
        <dbReference type="ARBA" id="ARBA00022516"/>
    </source>
</evidence>
<evidence type="ECO:0000256" key="7">
    <source>
        <dbReference type="ARBA" id="ARBA00023267"/>
    </source>
</evidence>
<comment type="pathway">
    <text evidence="1 8">Lipid metabolism; fatty acid biosynthesis.</text>
</comment>
<reference evidence="10" key="1">
    <citation type="journal article" date="2021" name="PeerJ">
        <title>Extensive microbial diversity within the chicken gut microbiome revealed by metagenomics and culture.</title>
        <authorList>
            <person name="Gilroy R."/>
            <person name="Ravi A."/>
            <person name="Getino M."/>
            <person name="Pursley I."/>
            <person name="Horton D.L."/>
            <person name="Alikhan N.F."/>
            <person name="Baker D."/>
            <person name="Gharbi K."/>
            <person name="Hall N."/>
            <person name="Watson M."/>
            <person name="Adriaenssens E.M."/>
            <person name="Foster-Nyarko E."/>
            <person name="Jarju S."/>
            <person name="Secka A."/>
            <person name="Antonio M."/>
            <person name="Oren A."/>
            <person name="Chaudhuri R.R."/>
            <person name="La Ragione R."/>
            <person name="Hildebrand F."/>
            <person name="Pallen M.J."/>
        </authorList>
    </citation>
    <scope>NUCLEOTIDE SEQUENCE</scope>
    <source>
        <strain evidence="10">ChiSjej1B19-8411</strain>
    </source>
</reference>
<dbReference type="PRINTS" id="PR01071">
    <property type="entry name" value="ACOABIOTINCC"/>
</dbReference>
<dbReference type="NCBIfam" id="NF005457">
    <property type="entry name" value="PRK07051.1"/>
    <property type="match status" value="1"/>
</dbReference>
<evidence type="ECO:0000256" key="5">
    <source>
        <dbReference type="ARBA" id="ARBA00023098"/>
    </source>
</evidence>
<keyword evidence="7 8" id="KW-0092">Biotin</keyword>
<evidence type="ECO:0000313" key="11">
    <source>
        <dbReference type="Proteomes" id="UP000886817"/>
    </source>
</evidence>
<keyword evidence="4 8" id="KW-0276">Fatty acid metabolism</keyword>
<evidence type="ECO:0000313" key="10">
    <source>
        <dbReference type="EMBL" id="HIX60286.1"/>
    </source>
</evidence>
<evidence type="ECO:0000256" key="2">
    <source>
        <dbReference type="ARBA" id="ARBA00017562"/>
    </source>
</evidence>
<keyword evidence="10" id="KW-0436">Ligase</keyword>
<gene>
    <name evidence="10" type="primary">accB</name>
    <name evidence="10" type="ORF">IAA45_11320</name>
</gene>
<keyword evidence="3 8" id="KW-0444">Lipid biosynthesis</keyword>
<dbReference type="PROSITE" id="PS50968">
    <property type="entry name" value="BIOTINYL_LIPOYL"/>
    <property type="match status" value="1"/>
</dbReference>
<comment type="caution">
    <text evidence="10">The sequence shown here is derived from an EMBL/GenBank/DDBJ whole genome shotgun (WGS) entry which is preliminary data.</text>
</comment>
<dbReference type="GO" id="GO:0009317">
    <property type="term" value="C:acetyl-CoA carboxylase complex"/>
    <property type="evidence" value="ECO:0007669"/>
    <property type="project" value="InterPro"/>
</dbReference>